<dbReference type="Proteomes" id="UP001266305">
    <property type="component" value="Unassembled WGS sequence"/>
</dbReference>
<gene>
    <name evidence="2" type="ORF">P7K49_018910</name>
</gene>
<evidence type="ECO:0000313" key="3">
    <source>
        <dbReference type="Proteomes" id="UP001266305"/>
    </source>
</evidence>
<dbReference type="EMBL" id="JASSZA010000009">
    <property type="protein sequence ID" value="KAK2101244.1"/>
    <property type="molecule type" value="Genomic_DNA"/>
</dbReference>
<feature type="region of interest" description="Disordered" evidence="1">
    <location>
        <begin position="109"/>
        <end position="173"/>
    </location>
</feature>
<accession>A0ABQ9UWS6</accession>
<proteinExistence type="predicted"/>
<name>A0ABQ9UWS6_SAGOE</name>
<sequence length="173" mass="18217">MRATRQTALTHSCVNVPQEFTAQPGTQSPPFPLQTSVAISKRNTMPWVPGLDSPLPHPAASFAVCPPSSQTSYLQLTGSHFEGEVGDTASGPAGCIGGMQLIPDGVSVHLREPESGPVSSKASHRSQGPRGSPPHGQDPRGRELDRQRCLPSAPPPKGKASCVPQSQHDFFPA</sequence>
<reference evidence="2 3" key="1">
    <citation type="submission" date="2023-05" db="EMBL/GenBank/DDBJ databases">
        <title>B98-5 Cell Line De Novo Hybrid Assembly: An Optical Mapping Approach.</title>
        <authorList>
            <person name="Kananen K."/>
            <person name="Auerbach J.A."/>
            <person name="Kautto E."/>
            <person name="Blachly J.S."/>
        </authorList>
    </citation>
    <scope>NUCLEOTIDE SEQUENCE [LARGE SCALE GENOMIC DNA]</scope>
    <source>
        <strain evidence="2">B95-8</strain>
        <tissue evidence="2">Cell line</tissue>
    </source>
</reference>
<evidence type="ECO:0000256" key="1">
    <source>
        <dbReference type="SAM" id="MobiDB-lite"/>
    </source>
</evidence>
<feature type="compositionally biased region" description="Basic and acidic residues" evidence="1">
    <location>
        <begin position="137"/>
        <end position="148"/>
    </location>
</feature>
<comment type="caution">
    <text evidence="2">The sequence shown here is derived from an EMBL/GenBank/DDBJ whole genome shotgun (WGS) entry which is preliminary data.</text>
</comment>
<protein>
    <submittedName>
        <fullName evidence="2">Uncharacterized protein</fullName>
    </submittedName>
</protein>
<feature type="compositionally biased region" description="Polar residues" evidence="1">
    <location>
        <begin position="163"/>
        <end position="173"/>
    </location>
</feature>
<keyword evidence="3" id="KW-1185">Reference proteome</keyword>
<organism evidence="2 3">
    <name type="scientific">Saguinus oedipus</name>
    <name type="common">Cotton-top tamarin</name>
    <name type="synonym">Oedipomidas oedipus</name>
    <dbReference type="NCBI Taxonomy" id="9490"/>
    <lineage>
        <taxon>Eukaryota</taxon>
        <taxon>Metazoa</taxon>
        <taxon>Chordata</taxon>
        <taxon>Craniata</taxon>
        <taxon>Vertebrata</taxon>
        <taxon>Euteleostomi</taxon>
        <taxon>Mammalia</taxon>
        <taxon>Eutheria</taxon>
        <taxon>Euarchontoglires</taxon>
        <taxon>Primates</taxon>
        <taxon>Haplorrhini</taxon>
        <taxon>Platyrrhini</taxon>
        <taxon>Cebidae</taxon>
        <taxon>Callitrichinae</taxon>
        <taxon>Saguinus</taxon>
    </lineage>
</organism>
<evidence type="ECO:0000313" key="2">
    <source>
        <dbReference type="EMBL" id="KAK2101244.1"/>
    </source>
</evidence>